<name>X8DF02_MYCXE</name>
<proteinExistence type="predicted"/>
<keyword evidence="1" id="KW-0472">Membrane</keyword>
<comment type="caution">
    <text evidence="2">The sequence shown here is derived from an EMBL/GenBank/DDBJ whole genome shotgun (WGS) entry which is preliminary data.</text>
</comment>
<dbReference type="AlphaFoldDB" id="X8DF02"/>
<reference evidence="2" key="1">
    <citation type="submission" date="2014-01" db="EMBL/GenBank/DDBJ databases">
        <authorList>
            <person name="Brown-Elliot B."/>
            <person name="Wallace R."/>
            <person name="Lenaerts A."/>
            <person name="Ordway D."/>
            <person name="DeGroote M.A."/>
            <person name="Parker T."/>
            <person name="Sizemore C."/>
            <person name="Tallon L.J."/>
            <person name="Sadzewicz L.K."/>
            <person name="Sengamalay N."/>
            <person name="Fraser C.M."/>
            <person name="Hine E."/>
            <person name="Shefchek K.A."/>
            <person name="Das S.P."/>
            <person name="Tettelin H."/>
        </authorList>
    </citation>
    <scope>NUCLEOTIDE SEQUENCE [LARGE SCALE GENOMIC DNA]</scope>
    <source>
        <strain evidence="2">4042</strain>
    </source>
</reference>
<keyword evidence="1" id="KW-1133">Transmembrane helix</keyword>
<evidence type="ECO:0000256" key="1">
    <source>
        <dbReference type="SAM" id="Phobius"/>
    </source>
</evidence>
<evidence type="ECO:0000313" key="2">
    <source>
        <dbReference type="EMBL" id="EUA66080.1"/>
    </source>
</evidence>
<protein>
    <submittedName>
        <fullName evidence="2">Cation diffusion facilitator family transporter domain protein</fullName>
    </submittedName>
</protein>
<dbReference type="EMBL" id="JAOB01000019">
    <property type="protein sequence ID" value="EUA66080.1"/>
    <property type="molecule type" value="Genomic_DNA"/>
</dbReference>
<feature type="non-terminal residue" evidence="2">
    <location>
        <position position="255"/>
    </location>
</feature>
<keyword evidence="1" id="KW-0812">Transmembrane</keyword>
<feature type="transmembrane region" description="Helical" evidence="1">
    <location>
        <begin position="230"/>
        <end position="252"/>
    </location>
</feature>
<organism evidence="2">
    <name type="scientific">Mycobacterium xenopi 4042</name>
    <dbReference type="NCBI Taxonomy" id="1299334"/>
    <lineage>
        <taxon>Bacteria</taxon>
        <taxon>Bacillati</taxon>
        <taxon>Actinomycetota</taxon>
        <taxon>Actinomycetes</taxon>
        <taxon>Mycobacteriales</taxon>
        <taxon>Mycobacteriaceae</taxon>
        <taxon>Mycobacterium</taxon>
    </lineage>
</organism>
<gene>
    <name evidence="2" type="ORF">I553_4036</name>
</gene>
<sequence length="255" mass="28274">MHRRVDGRPRQIRALTLNRGWRLGGRDDGDPAGRARASKLFRHRGPVTSTNSIRAILAACRQRGHRRRKFVGFLVTAARRCSPSRCTRGRYLQPGLLLLASARPKRADALHPFGYGRSRYFWSFVVAWCCSRSARCLLSTTATTRSPTGRAQLARGGFGHLGRGNRLGSLQLSHGDGRVAALKGNSSWWGSSALPAIPSCPWCCWKTPARSSAWCSRWRGRAHRRDRDPVWDGIGTIGIGVLLGLIAIVLMVEMH</sequence>
<accession>X8DF02</accession>